<keyword evidence="2" id="KW-1003">Cell membrane</keyword>
<evidence type="ECO:0000256" key="4">
    <source>
        <dbReference type="ARBA" id="ARBA00022989"/>
    </source>
</evidence>
<evidence type="ECO:0000256" key="5">
    <source>
        <dbReference type="ARBA" id="ARBA00023136"/>
    </source>
</evidence>
<evidence type="ECO:0000256" key="6">
    <source>
        <dbReference type="SAM" id="Phobius"/>
    </source>
</evidence>
<dbReference type="Pfam" id="PF00482">
    <property type="entry name" value="T2SSF"/>
    <property type="match status" value="1"/>
</dbReference>
<feature type="transmembrane region" description="Helical" evidence="6">
    <location>
        <begin position="57"/>
        <end position="85"/>
    </location>
</feature>
<gene>
    <name evidence="8" type="ORF">FHX36_002529</name>
</gene>
<dbReference type="AlphaFoldDB" id="A0A839Y906"/>
<name>A0A839Y906_9ACTN</name>
<dbReference type="EMBL" id="JACIBU010000001">
    <property type="protein sequence ID" value="MBB3676794.1"/>
    <property type="molecule type" value="Genomic_DNA"/>
</dbReference>
<comment type="caution">
    <text evidence="8">The sequence shown here is derived from an EMBL/GenBank/DDBJ whole genome shotgun (WGS) entry which is preliminary data.</text>
</comment>
<evidence type="ECO:0000256" key="1">
    <source>
        <dbReference type="ARBA" id="ARBA00004651"/>
    </source>
</evidence>
<evidence type="ECO:0000313" key="8">
    <source>
        <dbReference type="EMBL" id="MBB3676794.1"/>
    </source>
</evidence>
<dbReference type="PANTHER" id="PTHR35007:SF3">
    <property type="entry name" value="POSSIBLE CONSERVED ALANINE RICH MEMBRANE PROTEIN"/>
    <property type="match status" value="1"/>
</dbReference>
<evidence type="ECO:0000256" key="2">
    <source>
        <dbReference type="ARBA" id="ARBA00022475"/>
    </source>
</evidence>
<protein>
    <submittedName>
        <fullName evidence="8">Pilus assembly protein TadC</fullName>
    </submittedName>
</protein>
<evidence type="ECO:0000313" key="9">
    <source>
        <dbReference type="Proteomes" id="UP000580718"/>
    </source>
</evidence>
<dbReference type="InterPro" id="IPR018076">
    <property type="entry name" value="T2SS_GspF_dom"/>
</dbReference>
<keyword evidence="3 6" id="KW-0812">Transmembrane</keyword>
<keyword evidence="5 6" id="KW-0472">Membrane</keyword>
<proteinExistence type="predicted"/>
<feature type="domain" description="Type II secretion system protein GspF" evidence="7">
    <location>
        <begin position="109"/>
        <end position="228"/>
    </location>
</feature>
<dbReference type="InterPro" id="IPR042094">
    <property type="entry name" value="T2SS_GspF_sf"/>
</dbReference>
<comment type="subcellular location">
    <subcellularLocation>
        <location evidence="1">Cell membrane</location>
        <topology evidence="1">Multi-pass membrane protein</topology>
    </subcellularLocation>
</comment>
<dbReference type="Gene3D" id="1.20.81.30">
    <property type="entry name" value="Type II secretion system (T2SS), domain F"/>
    <property type="match status" value="1"/>
</dbReference>
<dbReference type="GO" id="GO:0005886">
    <property type="term" value="C:plasma membrane"/>
    <property type="evidence" value="ECO:0007669"/>
    <property type="project" value="UniProtKB-SubCell"/>
</dbReference>
<organism evidence="8 9">
    <name type="scientific">Modestobacter versicolor</name>
    <dbReference type="NCBI Taxonomy" id="429133"/>
    <lineage>
        <taxon>Bacteria</taxon>
        <taxon>Bacillati</taxon>
        <taxon>Actinomycetota</taxon>
        <taxon>Actinomycetes</taxon>
        <taxon>Geodermatophilales</taxon>
        <taxon>Geodermatophilaceae</taxon>
        <taxon>Modestobacter</taxon>
    </lineage>
</organism>
<dbReference type="Proteomes" id="UP000580718">
    <property type="component" value="Unassembled WGS sequence"/>
</dbReference>
<dbReference type="RefSeq" id="WP_183513792.1">
    <property type="nucleotide sequence ID" value="NZ_JACIBU010000001.1"/>
</dbReference>
<evidence type="ECO:0000256" key="3">
    <source>
        <dbReference type="ARBA" id="ARBA00022692"/>
    </source>
</evidence>
<feature type="transmembrane region" description="Helical" evidence="6">
    <location>
        <begin position="209"/>
        <end position="239"/>
    </location>
</feature>
<dbReference type="PANTHER" id="PTHR35007">
    <property type="entry name" value="INTEGRAL MEMBRANE PROTEIN-RELATED"/>
    <property type="match status" value="1"/>
</dbReference>
<sequence length="243" mass="24094">MTAAALALAAALLLWVPPGTARRRRLAAVLPGPVGPVRLARWPPGGPPGPVRRWAEAAGAAIAVLLVLGGGPGAALAGAAAGVAVERLLRRSGAPPDEGAGLARDLPVACDLLAVCLTAGTPVGAALSAVGGSVAGPLGERLSEVGALYRLGAAPRRAWSTAPPPLDALARTVVRAGESGSAVVPALQRLATDLRSSSRSETEAAVRRAGVWVLAPLGLCFLPAFLCLGVVPLVLGIAADVFG</sequence>
<reference evidence="8 9" key="1">
    <citation type="submission" date="2020-08" db="EMBL/GenBank/DDBJ databases">
        <title>Sequencing the genomes of 1000 actinobacteria strains.</title>
        <authorList>
            <person name="Klenk H.-P."/>
        </authorList>
    </citation>
    <scope>NUCLEOTIDE SEQUENCE [LARGE SCALE GENOMIC DNA]</scope>
    <source>
        <strain evidence="8 9">DSM 16678</strain>
    </source>
</reference>
<accession>A0A839Y906</accession>
<evidence type="ECO:0000259" key="7">
    <source>
        <dbReference type="Pfam" id="PF00482"/>
    </source>
</evidence>
<keyword evidence="4 6" id="KW-1133">Transmembrane helix</keyword>